<proteinExistence type="predicted"/>
<protein>
    <recommendedName>
        <fullName evidence="1">Immunity MXAN-0049 protein domain-containing protein</fullName>
    </recommendedName>
</protein>
<gene>
    <name evidence="2" type="ORF">I9W95_11970</name>
</gene>
<dbReference type="Pfam" id="PF07791">
    <property type="entry name" value="Imm11"/>
    <property type="match status" value="1"/>
</dbReference>
<evidence type="ECO:0000313" key="3">
    <source>
        <dbReference type="Proteomes" id="UP000714380"/>
    </source>
</evidence>
<evidence type="ECO:0000259" key="1">
    <source>
        <dbReference type="Pfam" id="PF07791"/>
    </source>
</evidence>
<sequence>MTTFRLLNNVKSYHEAFIDFRAMRKQLDDVKVWFSQKNETLLNRLKSEWKPVSVTFESDKKTNKIPDISVWNYSCLVLSDRAKIALESILKNTGEFLPLEDGCWLFNCLDTIDGTSIEANGSKFKIDTEESLHIPETLNLRPEKISGKVLFKPGFAHNSFLICSAEFKDTATREELGGITFEEDLAKIFL</sequence>
<dbReference type="Proteomes" id="UP000714380">
    <property type="component" value="Unassembled WGS sequence"/>
</dbReference>
<comment type="caution">
    <text evidence="2">The sequence shown here is derived from an EMBL/GenBank/DDBJ whole genome shotgun (WGS) entry which is preliminary data.</text>
</comment>
<dbReference type="InterPro" id="IPR012433">
    <property type="entry name" value="Imm11"/>
</dbReference>
<accession>A0ABS7ZV86</accession>
<feature type="domain" description="Immunity MXAN-0049 protein" evidence="1">
    <location>
        <begin position="48"/>
        <end position="183"/>
    </location>
</feature>
<keyword evidence="3" id="KW-1185">Reference proteome</keyword>
<name>A0ABS7ZV86_9GAMM</name>
<dbReference type="EMBL" id="JAEDAH010000062">
    <property type="protein sequence ID" value="MCA6064325.1"/>
    <property type="molecule type" value="Genomic_DNA"/>
</dbReference>
<organism evidence="2 3">
    <name type="scientific">Thalassolituus marinus</name>
    <dbReference type="NCBI Taxonomy" id="671053"/>
    <lineage>
        <taxon>Bacteria</taxon>
        <taxon>Pseudomonadati</taxon>
        <taxon>Pseudomonadota</taxon>
        <taxon>Gammaproteobacteria</taxon>
        <taxon>Oceanospirillales</taxon>
        <taxon>Oceanospirillaceae</taxon>
        <taxon>Thalassolituus</taxon>
    </lineage>
</organism>
<evidence type="ECO:0000313" key="2">
    <source>
        <dbReference type="EMBL" id="MCA6064325.1"/>
    </source>
</evidence>
<reference evidence="2 3" key="1">
    <citation type="submission" date="2020-12" db="EMBL/GenBank/DDBJ databases">
        <title>Novel Thalassolituus-related marine hydrocarbonoclastic bacteria mediated algae-derived hydrocarbons mineralization in twilight zone of the northern South China Sea.</title>
        <authorList>
            <person name="Dong C."/>
        </authorList>
    </citation>
    <scope>NUCLEOTIDE SEQUENCE [LARGE SCALE GENOMIC DNA]</scope>
    <source>
        <strain evidence="2 3">IMCC1826</strain>
    </source>
</reference>
<dbReference type="RefSeq" id="WP_225675192.1">
    <property type="nucleotide sequence ID" value="NZ_JAEDAH010000062.1"/>
</dbReference>